<evidence type="ECO:0000256" key="1">
    <source>
        <dbReference type="SAM" id="MobiDB-lite"/>
    </source>
</evidence>
<keyword evidence="4" id="KW-1185">Reference proteome</keyword>
<protein>
    <submittedName>
        <fullName evidence="3">Uncharacterized protein</fullName>
    </submittedName>
</protein>
<evidence type="ECO:0000256" key="2">
    <source>
        <dbReference type="SAM" id="SignalP"/>
    </source>
</evidence>
<comment type="caution">
    <text evidence="3">The sequence shown here is derived from an EMBL/GenBank/DDBJ whole genome shotgun (WGS) entry which is preliminary data.</text>
</comment>
<reference evidence="4" key="1">
    <citation type="journal article" date="2019" name="Int. J. Syst. Evol. Microbiol.">
        <title>The Global Catalogue of Microorganisms (GCM) 10K type strain sequencing project: providing services to taxonomists for standard genome sequencing and annotation.</title>
        <authorList>
            <consortium name="The Broad Institute Genomics Platform"/>
            <consortium name="The Broad Institute Genome Sequencing Center for Infectious Disease"/>
            <person name="Wu L."/>
            <person name="Ma J."/>
        </authorList>
    </citation>
    <scope>NUCLEOTIDE SEQUENCE [LARGE SCALE GENOMIC DNA]</scope>
    <source>
        <strain evidence="4">CGMCC 1.12478</strain>
    </source>
</reference>
<evidence type="ECO:0000313" key="4">
    <source>
        <dbReference type="Proteomes" id="UP000645462"/>
    </source>
</evidence>
<gene>
    <name evidence="3" type="ORF">GCM10011363_16910</name>
</gene>
<dbReference type="Proteomes" id="UP000645462">
    <property type="component" value="Unassembled WGS sequence"/>
</dbReference>
<feature type="region of interest" description="Disordered" evidence="1">
    <location>
        <begin position="18"/>
        <end position="55"/>
    </location>
</feature>
<proteinExistence type="predicted"/>
<keyword evidence="2" id="KW-0732">Signal</keyword>
<accession>A0ABQ1KKZ0</accession>
<evidence type="ECO:0000313" key="3">
    <source>
        <dbReference type="EMBL" id="GGC00911.1"/>
    </source>
</evidence>
<dbReference type="EMBL" id="BMFC01000003">
    <property type="protein sequence ID" value="GGC00911.1"/>
    <property type="molecule type" value="Genomic_DNA"/>
</dbReference>
<organism evidence="3 4">
    <name type="scientific">Marivita lacus</name>
    <dbReference type="NCBI Taxonomy" id="1323742"/>
    <lineage>
        <taxon>Bacteria</taxon>
        <taxon>Pseudomonadati</taxon>
        <taxon>Pseudomonadota</taxon>
        <taxon>Alphaproteobacteria</taxon>
        <taxon>Rhodobacterales</taxon>
        <taxon>Roseobacteraceae</taxon>
        <taxon>Marivita</taxon>
    </lineage>
</organism>
<feature type="signal peptide" evidence="2">
    <location>
        <begin position="1"/>
        <end position="17"/>
    </location>
</feature>
<name>A0ABQ1KKZ0_9RHOB</name>
<dbReference type="RefSeq" id="WP_188481591.1">
    <property type="nucleotide sequence ID" value="NZ_BMFC01000003.1"/>
</dbReference>
<feature type="chain" id="PRO_5046107679" evidence="2">
    <location>
        <begin position="18"/>
        <end position="151"/>
    </location>
</feature>
<sequence length="151" mass="16626">MRLALLIFTLMATPALAFDQPPNEPSYEQPSFDRPETPTPPSPPEVSNDGEDPVEPRVVKVVPKPAPVSCPKVKCVTDKDGHRRAMFTADVPAEMYHLGRNFCATAPKNVEVTACCLAKPDHTYQILYNVSVSKKAHYKAKKFCICALGLD</sequence>